<dbReference type="Proteomes" id="UP001518989">
    <property type="component" value="Unassembled WGS sequence"/>
</dbReference>
<comment type="similarity">
    <text evidence="2">Belongs to the ABC transporter superfamily.</text>
</comment>
<evidence type="ECO:0000256" key="1">
    <source>
        <dbReference type="ARBA" id="ARBA00004417"/>
    </source>
</evidence>
<evidence type="ECO:0000256" key="5">
    <source>
        <dbReference type="ARBA" id="ARBA00022741"/>
    </source>
</evidence>
<gene>
    <name evidence="10" type="ORF">IAI61_12310</name>
</gene>
<dbReference type="PROSITE" id="PS00211">
    <property type="entry name" value="ABC_TRANSPORTER_1"/>
    <property type="match status" value="2"/>
</dbReference>
<accession>A0ABS3KQS2</accession>
<keyword evidence="7" id="KW-0472">Membrane</keyword>
<dbReference type="InterPro" id="IPR003593">
    <property type="entry name" value="AAA+_ATPase"/>
</dbReference>
<dbReference type="EMBL" id="JACTNG010000006">
    <property type="protein sequence ID" value="MBO1079814.1"/>
    <property type="molecule type" value="Genomic_DNA"/>
</dbReference>
<feature type="domain" description="ABC transporter" evidence="9">
    <location>
        <begin position="324"/>
        <end position="576"/>
    </location>
</feature>
<dbReference type="InterPro" id="IPR013563">
    <property type="entry name" value="Oligopep_ABC_C"/>
</dbReference>
<dbReference type="SMART" id="SM00382">
    <property type="entry name" value="AAA"/>
    <property type="match status" value="2"/>
</dbReference>
<dbReference type="GO" id="GO:0005524">
    <property type="term" value="F:ATP binding"/>
    <property type="evidence" value="ECO:0007669"/>
    <property type="project" value="UniProtKB-KW"/>
</dbReference>
<evidence type="ECO:0000256" key="8">
    <source>
        <dbReference type="SAM" id="MobiDB-lite"/>
    </source>
</evidence>
<feature type="compositionally biased region" description="Basic and acidic residues" evidence="8">
    <location>
        <begin position="596"/>
        <end position="605"/>
    </location>
</feature>
<keyword evidence="4" id="KW-1003">Cell membrane</keyword>
<evidence type="ECO:0000256" key="6">
    <source>
        <dbReference type="ARBA" id="ARBA00022840"/>
    </source>
</evidence>
<proteinExistence type="inferred from homology"/>
<dbReference type="InterPro" id="IPR003439">
    <property type="entry name" value="ABC_transporter-like_ATP-bd"/>
</dbReference>
<keyword evidence="5" id="KW-0547">Nucleotide-binding</keyword>
<dbReference type="PROSITE" id="PS50893">
    <property type="entry name" value="ABC_TRANSPORTER_2"/>
    <property type="match status" value="2"/>
</dbReference>
<dbReference type="InterPro" id="IPR050388">
    <property type="entry name" value="ABC_Ni/Peptide_Import"/>
</dbReference>
<evidence type="ECO:0000313" key="11">
    <source>
        <dbReference type="Proteomes" id="UP001518989"/>
    </source>
</evidence>
<dbReference type="InterPro" id="IPR027417">
    <property type="entry name" value="P-loop_NTPase"/>
</dbReference>
<dbReference type="SUPFAM" id="SSF52540">
    <property type="entry name" value="P-loop containing nucleoside triphosphate hydrolases"/>
    <property type="match status" value="2"/>
</dbReference>
<dbReference type="CDD" id="cd03257">
    <property type="entry name" value="ABC_NikE_OppD_transporters"/>
    <property type="match status" value="1"/>
</dbReference>
<comment type="caution">
    <text evidence="10">The sequence shown here is derived from an EMBL/GenBank/DDBJ whole genome shotgun (WGS) entry which is preliminary data.</text>
</comment>
<evidence type="ECO:0000256" key="7">
    <source>
        <dbReference type="ARBA" id="ARBA00023136"/>
    </source>
</evidence>
<keyword evidence="6 10" id="KW-0067">ATP-binding</keyword>
<dbReference type="InterPro" id="IPR017871">
    <property type="entry name" value="ABC_transporter-like_CS"/>
</dbReference>
<evidence type="ECO:0000256" key="2">
    <source>
        <dbReference type="ARBA" id="ARBA00005417"/>
    </source>
</evidence>
<evidence type="ECO:0000256" key="4">
    <source>
        <dbReference type="ARBA" id="ARBA00022475"/>
    </source>
</evidence>
<feature type="region of interest" description="Disordered" evidence="8">
    <location>
        <begin position="586"/>
        <end position="605"/>
    </location>
</feature>
<keyword evidence="3" id="KW-0813">Transport</keyword>
<dbReference type="Pfam" id="PF00005">
    <property type="entry name" value="ABC_tran"/>
    <property type="match status" value="2"/>
</dbReference>
<dbReference type="PANTHER" id="PTHR43297">
    <property type="entry name" value="OLIGOPEPTIDE TRANSPORT ATP-BINDING PROTEIN APPD"/>
    <property type="match status" value="1"/>
</dbReference>
<evidence type="ECO:0000313" key="10">
    <source>
        <dbReference type="EMBL" id="MBO1079814.1"/>
    </source>
</evidence>
<dbReference type="PANTHER" id="PTHR43297:SF2">
    <property type="entry name" value="DIPEPTIDE TRANSPORT ATP-BINDING PROTEIN DPPD"/>
    <property type="match status" value="1"/>
</dbReference>
<dbReference type="NCBIfam" id="TIGR01727">
    <property type="entry name" value="oligo_HPY"/>
    <property type="match status" value="1"/>
</dbReference>
<dbReference type="Gene3D" id="3.40.50.300">
    <property type="entry name" value="P-loop containing nucleotide triphosphate hydrolases"/>
    <property type="match status" value="2"/>
</dbReference>
<reference evidence="10 11" key="1">
    <citation type="submission" date="2020-09" db="EMBL/GenBank/DDBJ databases">
        <title>Roseomonas.</title>
        <authorList>
            <person name="Zhu W."/>
        </authorList>
    </citation>
    <scope>NUCLEOTIDE SEQUENCE [LARGE SCALE GENOMIC DNA]</scope>
    <source>
        <strain evidence="10 11">573</strain>
    </source>
</reference>
<evidence type="ECO:0000259" key="9">
    <source>
        <dbReference type="PROSITE" id="PS50893"/>
    </source>
</evidence>
<name>A0ABS3KQS2_9PROT</name>
<keyword evidence="11" id="KW-1185">Reference proteome</keyword>
<organism evidence="10 11">
    <name type="scientific">Roseomonas haemaphysalidis</name>
    <dbReference type="NCBI Taxonomy" id="2768162"/>
    <lineage>
        <taxon>Bacteria</taxon>
        <taxon>Pseudomonadati</taxon>
        <taxon>Pseudomonadota</taxon>
        <taxon>Alphaproteobacteria</taxon>
        <taxon>Acetobacterales</taxon>
        <taxon>Roseomonadaceae</taxon>
        <taxon>Roseomonas</taxon>
    </lineage>
</organism>
<feature type="domain" description="ABC transporter" evidence="9">
    <location>
        <begin position="59"/>
        <end position="302"/>
    </location>
</feature>
<sequence>MGADGGRGRAVAVVRRLVGGGLSGAGAGAGGAVLHPAGRCPARPAGPPGAAVSAPLLEVRGLCVTFHAPAGPVPAVRGAALSLRAGEMLGVVGESGSGKSATLLALMGLPGAGAVVAAERALFRGRNLLGAPRPPGPGGMGMVFQDARAALNPLRPVGLQLADVLARHDPAPPALLRARVLAALRAVRIADPARRAAALPGALSGGMCQRVGIALALAAAPALLLADEPTTGLDPVTEAAVMALLREAAQNGAGVVLVTHDLALAAAHCDRILVMRDGAVVEEAPAATLFATPRHPFTAQLLRGLPAAMPAPAPRPVAAAPPVLELRGARRHFAAGRWRLFRRRARLPAVDGVSLAVRPGEAVGLVGESGCGKSTLARLAAGLLRPDGGDVLLRGQSIGRLSAGRLAASPLRAEVQMAFQDPAGSLDPRRSAFDAIATPLRRLRGLRGAALRDRVTQAAAEAGFPPSLLARLPHRLSGGEAARAGLARALAPRPRLLVLDEPTAALDASRRAAILRRLGRLRDDSGVAVLLVSHDLHAVRLLCDRVLVMQAGQVVEEGPVAQVFARPRHPYTAALLAALPRLPGTPAPDAPPLLDAEPRSPVDPDPRSCRLHGRCPRGAALCGVEAPALRQVAAGWGVRCHFPRGGERPGE</sequence>
<dbReference type="Pfam" id="PF08352">
    <property type="entry name" value="oligo_HPY"/>
    <property type="match status" value="2"/>
</dbReference>
<comment type="subcellular location">
    <subcellularLocation>
        <location evidence="1">Cell inner membrane</location>
        <topology evidence="1">Peripheral membrane protein</topology>
    </subcellularLocation>
</comment>
<evidence type="ECO:0000256" key="3">
    <source>
        <dbReference type="ARBA" id="ARBA00022448"/>
    </source>
</evidence>
<protein>
    <submittedName>
        <fullName evidence="10">ABC transporter ATP-binding protein</fullName>
    </submittedName>
</protein>